<organism evidence="1 2">
    <name type="scientific">Bradyrhizobium icense</name>
    <dbReference type="NCBI Taxonomy" id="1274631"/>
    <lineage>
        <taxon>Bacteria</taxon>
        <taxon>Pseudomonadati</taxon>
        <taxon>Pseudomonadota</taxon>
        <taxon>Alphaproteobacteria</taxon>
        <taxon>Hyphomicrobiales</taxon>
        <taxon>Nitrobacteraceae</taxon>
        <taxon>Bradyrhizobium</taxon>
    </lineage>
</organism>
<reference evidence="1 2" key="1">
    <citation type="submission" date="2016-07" db="EMBL/GenBank/DDBJ databases">
        <title>Complete genome sequence of Bradyrhizobium icense LMTR 13T, a potential inoculant strain isolated from lima bean (Phaseolus lunatus) in Peru.</title>
        <authorList>
            <person name="Ormeno-Orrillo E."/>
            <person name="Duran D."/>
            <person name="Rogel M.A."/>
            <person name="Rey L."/>
            <person name="Imperial J."/>
            <person name="Ruiz-Argueso T."/>
            <person name="Martinez-Romero E."/>
        </authorList>
    </citation>
    <scope>NUCLEOTIDE SEQUENCE [LARGE SCALE GENOMIC DNA]</scope>
    <source>
        <strain evidence="1 2">LMTR 13</strain>
    </source>
</reference>
<protein>
    <submittedName>
        <fullName evidence="1">Uncharacterized protein</fullName>
    </submittedName>
</protein>
<dbReference type="AlphaFoldDB" id="A0A1B1UFW2"/>
<evidence type="ECO:0000313" key="2">
    <source>
        <dbReference type="Proteomes" id="UP000092839"/>
    </source>
</evidence>
<dbReference type="KEGG" id="bic:LMTR13_17215"/>
<name>A0A1B1UFW2_9BRAD</name>
<keyword evidence="2" id="KW-1185">Reference proteome</keyword>
<dbReference type="SUPFAM" id="SSF51182">
    <property type="entry name" value="RmlC-like cupins"/>
    <property type="match status" value="1"/>
</dbReference>
<accession>A0A1B1UFW2</accession>
<dbReference type="InterPro" id="IPR011051">
    <property type="entry name" value="RmlC_Cupin_sf"/>
</dbReference>
<dbReference type="RefSeq" id="WP_065728890.1">
    <property type="nucleotide sequence ID" value="NZ_CP016428.1"/>
</dbReference>
<sequence length="113" mass="12663">MSLARGASCWHATAAEWPFVIERRGTFSVTDCIGHTPPGLPAKNFGLPESAFATFPKEEVYFARGKYRLLAQSPHATYRGGREWRVDSRRFPIAESTKFPDRDVFIAGKDGSR</sequence>
<dbReference type="EMBL" id="CP016428">
    <property type="protein sequence ID" value="ANW01657.1"/>
    <property type="molecule type" value="Genomic_DNA"/>
</dbReference>
<dbReference type="STRING" id="1274631.LMTR13_17215"/>
<proteinExistence type="predicted"/>
<evidence type="ECO:0000313" key="1">
    <source>
        <dbReference type="EMBL" id="ANW01657.1"/>
    </source>
</evidence>
<gene>
    <name evidence="1" type="ORF">LMTR13_17215</name>
</gene>
<dbReference type="Proteomes" id="UP000092839">
    <property type="component" value="Chromosome"/>
</dbReference>